<dbReference type="Proteomes" id="UP000176005">
    <property type="component" value="Unassembled WGS sequence"/>
</dbReference>
<evidence type="ECO:0000313" key="1">
    <source>
        <dbReference type="EMBL" id="OEV09308.1"/>
    </source>
</evidence>
<dbReference type="AlphaFoldDB" id="A0A1E7KZD1"/>
<reference evidence="1 2" key="1">
    <citation type="journal article" date="2016" name="Front. Microbiol.">
        <title>Comparative Genomics Analysis of Streptomyces Species Reveals Their Adaptation to the Marine Environment and Their Diversity at the Genomic Level.</title>
        <authorList>
            <person name="Tian X."/>
            <person name="Zhang Z."/>
            <person name="Yang T."/>
            <person name="Chen M."/>
            <person name="Li J."/>
            <person name="Chen F."/>
            <person name="Yang J."/>
            <person name="Li W."/>
            <person name="Zhang B."/>
            <person name="Zhang Z."/>
            <person name="Wu J."/>
            <person name="Zhang C."/>
            <person name="Long L."/>
            <person name="Xiao J."/>
        </authorList>
    </citation>
    <scope>NUCLEOTIDE SEQUENCE [LARGE SCALE GENOMIC DNA]</scope>
    <source>
        <strain evidence="1 2">SCSIO 10429</strain>
    </source>
</reference>
<organism evidence="1 2">
    <name type="scientific">Streptomyces nanshensis</name>
    <dbReference type="NCBI Taxonomy" id="518642"/>
    <lineage>
        <taxon>Bacteria</taxon>
        <taxon>Bacillati</taxon>
        <taxon>Actinomycetota</taxon>
        <taxon>Actinomycetes</taxon>
        <taxon>Kitasatosporales</taxon>
        <taxon>Streptomycetaceae</taxon>
        <taxon>Streptomyces</taxon>
    </lineage>
</organism>
<keyword evidence="2" id="KW-1185">Reference proteome</keyword>
<proteinExistence type="predicted"/>
<name>A0A1E7KZD1_9ACTN</name>
<accession>A0A1E7KZD1</accession>
<sequence length="183" mass="20055">MPESALADLAGPARQLADEAGEFTAGLIRRRPVTEESRALLVLAEDVHKHASRVDELRRAYPDPSGQSDPLAAPSADEVLPVATTRLSRYETCVLEPSDFRYDNYVVYITTRGNGRWLVQHGERSLSADLTWSKGLHPYGRPGWEKAHLFDFETARALAEQAAPHVVAHGVSAAAALAGESWR</sequence>
<gene>
    <name evidence="1" type="ORF">AN218_23020</name>
</gene>
<comment type="caution">
    <text evidence="1">The sequence shown here is derived from an EMBL/GenBank/DDBJ whole genome shotgun (WGS) entry which is preliminary data.</text>
</comment>
<dbReference type="EMBL" id="LJGW01000377">
    <property type="protein sequence ID" value="OEV09308.1"/>
    <property type="molecule type" value="Genomic_DNA"/>
</dbReference>
<protein>
    <submittedName>
        <fullName evidence="1">Uncharacterized protein</fullName>
    </submittedName>
</protein>
<evidence type="ECO:0000313" key="2">
    <source>
        <dbReference type="Proteomes" id="UP000176005"/>
    </source>
</evidence>